<organism evidence="3 4">
    <name type="scientific">Prevotella brunnea</name>
    <dbReference type="NCBI Taxonomy" id="2508867"/>
    <lineage>
        <taxon>Bacteria</taxon>
        <taxon>Pseudomonadati</taxon>
        <taxon>Bacteroidota</taxon>
        <taxon>Bacteroidia</taxon>
        <taxon>Bacteroidales</taxon>
        <taxon>Prevotellaceae</taxon>
        <taxon>Prevotella</taxon>
    </lineage>
</organism>
<dbReference type="Gene3D" id="1.10.3670.10">
    <property type="entry name" value="Putative xylanase like domain"/>
    <property type="match status" value="1"/>
</dbReference>
<dbReference type="SUPFAM" id="SSF54001">
    <property type="entry name" value="Cysteine proteinases"/>
    <property type="match status" value="1"/>
</dbReference>
<comment type="caution">
    <text evidence="3">The sequence shown here is derived from an EMBL/GenBank/DDBJ whole genome shotgun (WGS) entry which is preliminary data.</text>
</comment>
<gene>
    <name evidence="3" type="ORF">ETF27_01670</name>
</gene>
<dbReference type="Gene3D" id="2.30.260.10">
    <property type="entry name" value="putative xylanase like domain"/>
    <property type="match status" value="1"/>
</dbReference>
<dbReference type="RefSeq" id="WP_147785388.1">
    <property type="nucleotide sequence ID" value="NZ_SDIK01000011.1"/>
</dbReference>
<protein>
    <submittedName>
        <fullName evidence="3">DUF1460 domain-containing protein</fullName>
    </submittedName>
</protein>
<feature type="compositionally biased region" description="Basic and acidic residues" evidence="1">
    <location>
        <begin position="31"/>
        <end position="46"/>
    </location>
</feature>
<reference evidence="4" key="1">
    <citation type="submission" date="2019-05" db="EMBL/GenBank/DDBJ databases">
        <title>Prevotella brunnea sp. nov., isolated from a wound of a patient.</title>
        <authorList>
            <person name="Buhl M."/>
        </authorList>
    </citation>
    <scope>NUCLEOTIDE SEQUENCE [LARGE SCALE GENOMIC DNA]</scope>
    <source>
        <strain evidence="4">A2672</strain>
    </source>
</reference>
<sequence>MSRLHGFYGALVAATLLTACNASANKTAKTKQTENTEKQAETEKDTAQTTHEQTTTMQLSATAEDSAGVERLLSQLVHDEKQLAESELILRVARSFIGTPYVAHTLDRNKEEQLTVNLREMDCTTFLENVAAIALCANRGKTSFGDFANLLRQIRYRGGKISYENRLHYYQWWVTDNEKMGLVREIHTPNPPFTEVQKLKINYMSQNSNAYDMLRNHPERISRIKEMEDKTNGTNVRYIPKKELKNSKLLRTVIRDGDLIAIVTNKKNLDTTHLGIAVWHHDGLHLINASSLKKNQNSVIEPEETLYDYLAERPHNPGIRVARLCLSKIK</sequence>
<dbReference type="PROSITE" id="PS51257">
    <property type="entry name" value="PROKAR_LIPOPROTEIN"/>
    <property type="match status" value="1"/>
</dbReference>
<dbReference type="InterPro" id="IPR010846">
    <property type="entry name" value="AmiA-like"/>
</dbReference>
<accession>A0A5C8GMN1</accession>
<feature type="chain" id="PRO_5022838549" evidence="2">
    <location>
        <begin position="25"/>
        <end position="330"/>
    </location>
</feature>
<evidence type="ECO:0000313" key="3">
    <source>
        <dbReference type="EMBL" id="TXJ63102.1"/>
    </source>
</evidence>
<keyword evidence="2" id="KW-0732">Signal</keyword>
<evidence type="ECO:0000256" key="1">
    <source>
        <dbReference type="SAM" id="MobiDB-lite"/>
    </source>
</evidence>
<dbReference type="InterPro" id="IPR038765">
    <property type="entry name" value="Papain-like_cys_pep_sf"/>
</dbReference>
<dbReference type="EMBL" id="SDIK01000011">
    <property type="protein sequence ID" value="TXJ63102.1"/>
    <property type="molecule type" value="Genomic_DNA"/>
</dbReference>
<feature type="region of interest" description="Disordered" evidence="1">
    <location>
        <begin position="26"/>
        <end position="53"/>
    </location>
</feature>
<dbReference type="AlphaFoldDB" id="A0A5C8GMN1"/>
<name>A0A5C8GMN1_9BACT</name>
<evidence type="ECO:0000313" key="4">
    <source>
        <dbReference type="Proteomes" id="UP000321612"/>
    </source>
</evidence>
<proteinExistence type="predicted"/>
<keyword evidence="4" id="KW-1185">Reference proteome</keyword>
<evidence type="ECO:0000256" key="2">
    <source>
        <dbReference type="SAM" id="SignalP"/>
    </source>
</evidence>
<feature type="signal peptide" evidence="2">
    <location>
        <begin position="1"/>
        <end position="24"/>
    </location>
</feature>
<dbReference type="OrthoDB" id="1409585at2"/>
<dbReference type="Pfam" id="PF07313">
    <property type="entry name" value="AmiA-like"/>
    <property type="match status" value="1"/>
</dbReference>
<dbReference type="Proteomes" id="UP000321612">
    <property type="component" value="Unassembled WGS sequence"/>
</dbReference>